<reference evidence="1 2" key="1">
    <citation type="submission" date="2020-10" db="EMBL/GenBank/DDBJ databases">
        <title>Connecting structure to function with the recovery of over 1000 high-quality activated sludge metagenome-assembled genomes encoding full-length rRNA genes using long-read sequencing.</title>
        <authorList>
            <person name="Singleton C.M."/>
            <person name="Petriglieri F."/>
            <person name="Kristensen J.M."/>
            <person name="Kirkegaard R.H."/>
            <person name="Michaelsen T.Y."/>
            <person name="Andersen M.H."/>
            <person name="Karst S.M."/>
            <person name="Dueholm M.S."/>
            <person name="Nielsen P.H."/>
            <person name="Albertsen M."/>
        </authorList>
    </citation>
    <scope>NUCLEOTIDE SEQUENCE [LARGE SCALE GENOMIC DNA]</scope>
    <source>
        <strain evidence="1">Ribe_18-Q3-R11-54_BAT3C.373</strain>
    </source>
</reference>
<name>A0A9D7XD34_9BACT</name>
<dbReference type="Proteomes" id="UP000808349">
    <property type="component" value="Unassembled WGS sequence"/>
</dbReference>
<gene>
    <name evidence="1" type="ORF">IPO85_08165</name>
</gene>
<dbReference type="AlphaFoldDB" id="A0A9D7XD34"/>
<accession>A0A9D7XD34</accession>
<evidence type="ECO:0000313" key="1">
    <source>
        <dbReference type="EMBL" id="MBK9717474.1"/>
    </source>
</evidence>
<protein>
    <submittedName>
        <fullName evidence="1">Uncharacterized protein</fullName>
    </submittedName>
</protein>
<organism evidence="1 2">
    <name type="scientific">Candidatus Defluviibacterium haderslevense</name>
    <dbReference type="NCBI Taxonomy" id="2981993"/>
    <lineage>
        <taxon>Bacteria</taxon>
        <taxon>Pseudomonadati</taxon>
        <taxon>Bacteroidota</taxon>
        <taxon>Saprospiria</taxon>
        <taxon>Saprospirales</taxon>
        <taxon>Saprospiraceae</taxon>
        <taxon>Candidatus Defluviibacterium</taxon>
    </lineage>
</organism>
<evidence type="ECO:0000313" key="2">
    <source>
        <dbReference type="Proteomes" id="UP000808349"/>
    </source>
</evidence>
<sequence>MKKYKYILKIILVMIAPNLIGQDNSNQNISCKILADSGNIEAIKFQVFLIDTMYKLSFAENSTQKEITTMYKSNLVDTFITLSYLYVPENAILIYYKFIDFVWQNTLLIKEIQLLDSLKIEATHFFSPDGNTIAINIKVLKNYYSVPSKFVVEDYWEYFKADYNLVDEESTTLNKNYEIDLVSEIKKSYKVNKFKNSEYYIKYINTNSH</sequence>
<proteinExistence type="predicted"/>
<dbReference type="EMBL" id="JADKFW010000004">
    <property type="protein sequence ID" value="MBK9717474.1"/>
    <property type="molecule type" value="Genomic_DNA"/>
</dbReference>
<comment type="caution">
    <text evidence="1">The sequence shown here is derived from an EMBL/GenBank/DDBJ whole genome shotgun (WGS) entry which is preliminary data.</text>
</comment>